<feature type="region of interest" description="Disordered" evidence="2">
    <location>
        <begin position="1"/>
        <end position="20"/>
    </location>
</feature>
<dbReference type="RefSeq" id="XP_023555887.1">
    <property type="nucleotide sequence ID" value="XM_023700119.1"/>
</dbReference>
<accession>A0A6P6D720</accession>
<feature type="compositionally biased region" description="Polar residues" evidence="2">
    <location>
        <begin position="182"/>
        <end position="191"/>
    </location>
</feature>
<dbReference type="GeneID" id="111812355"/>
<dbReference type="PANTHER" id="PTHR22879">
    <property type="entry name" value="NUT FAMILY MEMBER 1"/>
    <property type="match status" value="1"/>
</dbReference>
<dbReference type="AlphaFoldDB" id="A0A6P6D720"/>
<dbReference type="PANTHER" id="PTHR22879:SF14">
    <property type="entry name" value="NUT FAMILY MEMBER 2A-RELATED"/>
    <property type="match status" value="1"/>
</dbReference>
<protein>
    <submittedName>
        <fullName evidence="5">Uncharacterized protein LOC111812355</fullName>
    </submittedName>
</protein>
<name>A0A6P6D720_OCTDE</name>
<feature type="region of interest" description="Disordered" evidence="2">
    <location>
        <begin position="148"/>
        <end position="202"/>
    </location>
</feature>
<dbReference type="InParanoid" id="A0A6P6D720"/>
<evidence type="ECO:0000313" key="4">
    <source>
        <dbReference type="Proteomes" id="UP000515203"/>
    </source>
</evidence>
<keyword evidence="4" id="KW-1185">Reference proteome</keyword>
<sequence>MMEGLTGHSLPLPLRPEPARPPELEVVQEPVCFPKQTDSTVQAACPPAPKCQPSQDSELLDDIPPEAVEEYIDIMDWLEEHNLLVMEEPRTFIVSSSDLGRSHYQSPISGRSRIYRHRERHCLGCKTGARGRTYTPEQLVEKRLVGSKDKGGVCRPRSRGALQSDAHQSAEQDGCDPKQMVNKKTCSTPKASQVLKRVGATE</sequence>
<reference evidence="5" key="1">
    <citation type="submission" date="2025-08" db="UniProtKB">
        <authorList>
            <consortium name="RefSeq"/>
        </authorList>
    </citation>
    <scope>IDENTIFICATION</scope>
</reference>
<gene>
    <name evidence="5" type="primary">LOC111812355</name>
</gene>
<organism evidence="4 5">
    <name type="scientific">Octodon degus</name>
    <name type="common">Degu</name>
    <name type="synonym">Sciurus degus</name>
    <dbReference type="NCBI Taxonomy" id="10160"/>
    <lineage>
        <taxon>Eukaryota</taxon>
        <taxon>Metazoa</taxon>
        <taxon>Chordata</taxon>
        <taxon>Craniata</taxon>
        <taxon>Vertebrata</taxon>
        <taxon>Euteleostomi</taxon>
        <taxon>Mammalia</taxon>
        <taxon>Eutheria</taxon>
        <taxon>Euarchontoglires</taxon>
        <taxon>Glires</taxon>
        <taxon>Rodentia</taxon>
        <taxon>Hystricomorpha</taxon>
        <taxon>Octodontidae</taxon>
        <taxon>Octodon</taxon>
    </lineage>
</organism>
<evidence type="ECO:0000256" key="2">
    <source>
        <dbReference type="SAM" id="MobiDB-lite"/>
    </source>
</evidence>
<dbReference type="InterPro" id="IPR024310">
    <property type="entry name" value="NUT"/>
</dbReference>
<comment type="similarity">
    <text evidence="1">Belongs to the NUT family.</text>
</comment>
<feature type="domain" description="Nuclear Testis protein N-terminal" evidence="3">
    <location>
        <begin position="2"/>
        <end position="89"/>
    </location>
</feature>
<dbReference type="InterPro" id="IPR024309">
    <property type="entry name" value="NUT_N"/>
</dbReference>
<dbReference type="Proteomes" id="UP000515203">
    <property type="component" value="Unplaced"/>
</dbReference>
<dbReference type="Pfam" id="PF12881">
    <property type="entry name" value="NUT"/>
    <property type="match status" value="2"/>
</dbReference>
<evidence type="ECO:0000313" key="5">
    <source>
        <dbReference type="RefSeq" id="XP_023555887.1"/>
    </source>
</evidence>
<evidence type="ECO:0000256" key="1">
    <source>
        <dbReference type="ARBA" id="ARBA00010586"/>
    </source>
</evidence>
<proteinExistence type="inferred from homology"/>
<evidence type="ECO:0000259" key="3">
    <source>
        <dbReference type="Pfam" id="PF12881"/>
    </source>
</evidence>
<feature type="domain" description="Nuclear Testis protein N-terminal" evidence="3">
    <location>
        <begin position="134"/>
        <end position="200"/>
    </location>
</feature>